<dbReference type="Proteomes" id="UP001442494">
    <property type="component" value="Unassembled WGS sequence"/>
</dbReference>
<dbReference type="EC" id="3.4.-.-" evidence="3"/>
<feature type="transmembrane region" description="Helical" evidence="1">
    <location>
        <begin position="182"/>
        <end position="201"/>
    </location>
</feature>
<keyword evidence="3" id="KW-0645">Protease</keyword>
<feature type="transmembrane region" description="Helical" evidence="1">
    <location>
        <begin position="20"/>
        <end position="40"/>
    </location>
</feature>
<feature type="transmembrane region" description="Helical" evidence="1">
    <location>
        <begin position="147"/>
        <end position="170"/>
    </location>
</feature>
<comment type="caution">
    <text evidence="3">The sequence shown here is derived from an EMBL/GenBank/DDBJ whole genome shotgun (WGS) entry which is preliminary data.</text>
</comment>
<keyword evidence="1" id="KW-1133">Transmembrane helix</keyword>
<feature type="transmembrane region" description="Helical" evidence="1">
    <location>
        <begin position="213"/>
        <end position="232"/>
    </location>
</feature>
<protein>
    <submittedName>
        <fullName evidence="3">CPBP family glutamic-type intramembrane protease</fullName>
        <ecNumber evidence="3">3.4.-.-</ecNumber>
    </submittedName>
</protein>
<keyword evidence="4" id="KW-1185">Reference proteome</keyword>
<name>A0ABV0JLU3_9CYAN</name>
<evidence type="ECO:0000256" key="1">
    <source>
        <dbReference type="SAM" id="Phobius"/>
    </source>
</evidence>
<accession>A0ABV0JLU3</accession>
<proteinExistence type="predicted"/>
<dbReference type="GO" id="GO:0006508">
    <property type="term" value="P:proteolysis"/>
    <property type="evidence" value="ECO:0007669"/>
    <property type="project" value="UniProtKB-KW"/>
</dbReference>
<dbReference type="GO" id="GO:0008233">
    <property type="term" value="F:peptidase activity"/>
    <property type="evidence" value="ECO:0007669"/>
    <property type="project" value="UniProtKB-KW"/>
</dbReference>
<dbReference type="InterPro" id="IPR003675">
    <property type="entry name" value="Rce1/LyrA-like_dom"/>
</dbReference>
<evidence type="ECO:0000313" key="4">
    <source>
        <dbReference type="Proteomes" id="UP001442494"/>
    </source>
</evidence>
<keyword evidence="1" id="KW-0812">Transmembrane</keyword>
<evidence type="ECO:0000259" key="2">
    <source>
        <dbReference type="Pfam" id="PF02517"/>
    </source>
</evidence>
<dbReference type="EMBL" id="JAMPKK010000013">
    <property type="protein sequence ID" value="MEP0864405.1"/>
    <property type="molecule type" value="Genomic_DNA"/>
</dbReference>
<reference evidence="3 4" key="1">
    <citation type="submission" date="2022-04" db="EMBL/GenBank/DDBJ databases">
        <title>Positive selection, recombination, and allopatry shape intraspecific diversity of widespread and dominant cyanobacteria.</title>
        <authorList>
            <person name="Wei J."/>
            <person name="Shu W."/>
            <person name="Hu C."/>
        </authorList>
    </citation>
    <scope>NUCLEOTIDE SEQUENCE [LARGE SCALE GENOMIC DNA]</scope>
    <source>
        <strain evidence="3 4">GB2-A5</strain>
    </source>
</reference>
<keyword evidence="1" id="KW-0472">Membrane</keyword>
<feature type="transmembrane region" description="Helical" evidence="1">
    <location>
        <begin position="105"/>
        <end position="127"/>
    </location>
</feature>
<dbReference type="RefSeq" id="WP_190423982.1">
    <property type="nucleotide sequence ID" value="NZ_JAMPKK010000013.1"/>
</dbReference>
<feature type="transmembrane region" description="Helical" evidence="1">
    <location>
        <begin position="239"/>
        <end position="259"/>
    </location>
</feature>
<keyword evidence="3" id="KW-0378">Hydrolase</keyword>
<dbReference type="Pfam" id="PF02517">
    <property type="entry name" value="Rce1-like"/>
    <property type="match status" value="1"/>
</dbReference>
<sequence>MSRKATLEPNKSANLKVFGILTAGGVLGSLASLPYIFSLIEPPSIPIWQFLLLVTIQASVQTAFVTGLGLWLGGKVGLGAPVLKAWLAGDPQASHRFRVSLPISVGAGVVVAGIILLLEIFVFVPLLPDALRKVPLPSLWQGFLASFYGGITEELLLRLGLMTLLVWLGTKLTSQKHPKSSVMWSAIALTALIFGAGHLPITARLVPLTPFVVTRALLLNGIPGLLFGWLYWRKGLLAAMVAHFWSDIVLHVIGAALFLA</sequence>
<evidence type="ECO:0000313" key="3">
    <source>
        <dbReference type="EMBL" id="MEP0864405.1"/>
    </source>
</evidence>
<feature type="domain" description="CAAX prenyl protease 2/Lysostaphin resistance protein A-like" evidence="2">
    <location>
        <begin position="137"/>
        <end position="248"/>
    </location>
</feature>
<feature type="transmembrane region" description="Helical" evidence="1">
    <location>
        <begin position="46"/>
        <end position="72"/>
    </location>
</feature>
<gene>
    <name evidence="3" type="ORF">NDI37_07975</name>
</gene>
<organism evidence="3 4">
    <name type="scientific">Funiculus sociatus GB2-A5</name>
    <dbReference type="NCBI Taxonomy" id="2933946"/>
    <lineage>
        <taxon>Bacteria</taxon>
        <taxon>Bacillati</taxon>
        <taxon>Cyanobacteriota</taxon>
        <taxon>Cyanophyceae</taxon>
        <taxon>Coleofasciculales</taxon>
        <taxon>Coleofasciculaceae</taxon>
        <taxon>Funiculus</taxon>
    </lineage>
</organism>